<feature type="compositionally biased region" description="Polar residues" evidence="2">
    <location>
        <begin position="570"/>
        <end position="585"/>
    </location>
</feature>
<gene>
    <name evidence="3" type="ORF">D9611_011647</name>
</gene>
<dbReference type="GO" id="GO:0005938">
    <property type="term" value="C:cell cortex"/>
    <property type="evidence" value="ECO:0007669"/>
    <property type="project" value="TreeGrafter"/>
</dbReference>
<feature type="region of interest" description="Disordered" evidence="2">
    <location>
        <begin position="534"/>
        <end position="622"/>
    </location>
</feature>
<feature type="compositionally biased region" description="Polar residues" evidence="2">
    <location>
        <begin position="10"/>
        <end position="23"/>
    </location>
</feature>
<feature type="coiled-coil region" evidence="1">
    <location>
        <begin position="136"/>
        <end position="191"/>
    </location>
</feature>
<keyword evidence="1" id="KW-0175">Coiled coil</keyword>
<dbReference type="Gene3D" id="1.10.287.1490">
    <property type="match status" value="1"/>
</dbReference>
<feature type="compositionally biased region" description="Low complexity" evidence="2">
    <location>
        <begin position="283"/>
        <end position="292"/>
    </location>
</feature>
<dbReference type="InterPro" id="IPR053005">
    <property type="entry name" value="Nuclear_Pos-Cytoskel_Interact"/>
</dbReference>
<reference evidence="3 4" key="1">
    <citation type="journal article" date="2020" name="ISME J.">
        <title>Uncovering the hidden diversity of litter-decomposition mechanisms in mushroom-forming fungi.</title>
        <authorList>
            <person name="Floudas D."/>
            <person name="Bentzer J."/>
            <person name="Ahren D."/>
            <person name="Johansson T."/>
            <person name="Persson P."/>
            <person name="Tunlid A."/>
        </authorList>
    </citation>
    <scope>NUCLEOTIDE SEQUENCE [LARGE SCALE GENOMIC DNA]</scope>
    <source>
        <strain evidence="3 4">CBS 175.51</strain>
    </source>
</reference>
<dbReference type="GO" id="GO:0015631">
    <property type="term" value="F:tubulin binding"/>
    <property type="evidence" value="ECO:0007669"/>
    <property type="project" value="TreeGrafter"/>
</dbReference>
<feature type="compositionally biased region" description="Low complexity" evidence="2">
    <location>
        <begin position="667"/>
        <end position="682"/>
    </location>
</feature>
<dbReference type="EMBL" id="JAACJK010000226">
    <property type="protein sequence ID" value="KAF5311421.1"/>
    <property type="molecule type" value="Genomic_DNA"/>
</dbReference>
<proteinExistence type="predicted"/>
<dbReference type="PANTHER" id="PTHR28190">
    <property type="entry name" value="NUCLEAR MIGRATION PROTEIN NUM1"/>
    <property type="match status" value="1"/>
</dbReference>
<organism evidence="3 4">
    <name type="scientific">Ephemerocybe angulata</name>
    <dbReference type="NCBI Taxonomy" id="980116"/>
    <lineage>
        <taxon>Eukaryota</taxon>
        <taxon>Fungi</taxon>
        <taxon>Dikarya</taxon>
        <taxon>Basidiomycota</taxon>
        <taxon>Agaricomycotina</taxon>
        <taxon>Agaricomycetes</taxon>
        <taxon>Agaricomycetidae</taxon>
        <taxon>Agaricales</taxon>
        <taxon>Agaricineae</taxon>
        <taxon>Psathyrellaceae</taxon>
        <taxon>Ephemerocybe</taxon>
    </lineage>
</organism>
<feature type="coiled-coil region" evidence="1">
    <location>
        <begin position="231"/>
        <end position="258"/>
    </location>
</feature>
<evidence type="ECO:0000256" key="2">
    <source>
        <dbReference type="SAM" id="MobiDB-lite"/>
    </source>
</evidence>
<feature type="region of interest" description="Disordered" evidence="2">
    <location>
        <begin position="1"/>
        <end position="130"/>
    </location>
</feature>
<name>A0A8H5AV17_9AGAR</name>
<feature type="compositionally biased region" description="Basic and acidic residues" evidence="2">
    <location>
        <begin position="363"/>
        <end position="373"/>
    </location>
</feature>
<feature type="region of interest" description="Disordered" evidence="2">
    <location>
        <begin position="662"/>
        <end position="687"/>
    </location>
</feature>
<accession>A0A8H5AV17</accession>
<feature type="region of interest" description="Disordered" evidence="2">
    <location>
        <begin position="277"/>
        <end position="373"/>
    </location>
</feature>
<evidence type="ECO:0000313" key="4">
    <source>
        <dbReference type="Proteomes" id="UP000541558"/>
    </source>
</evidence>
<feature type="compositionally biased region" description="Acidic residues" evidence="2">
    <location>
        <begin position="293"/>
        <end position="310"/>
    </location>
</feature>
<dbReference type="Proteomes" id="UP000541558">
    <property type="component" value="Unassembled WGS sequence"/>
</dbReference>
<evidence type="ECO:0000256" key="1">
    <source>
        <dbReference type="SAM" id="Coils"/>
    </source>
</evidence>
<dbReference type="GO" id="GO:0005739">
    <property type="term" value="C:mitochondrion"/>
    <property type="evidence" value="ECO:0007669"/>
    <property type="project" value="TreeGrafter"/>
</dbReference>
<evidence type="ECO:0000313" key="3">
    <source>
        <dbReference type="EMBL" id="KAF5311421.1"/>
    </source>
</evidence>
<protein>
    <submittedName>
        <fullName evidence="3">Uncharacterized protein</fullName>
    </submittedName>
</protein>
<dbReference type="OrthoDB" id="3066253at2759"/>
<dbReference type="PANTHER" id="PTHR28190:SF2">
    <property type="entry name" value="MIGRATION PROTEIN, PUTATIVE (AFU_ORTHOLOGUE AFUA_2G07730)-RELATED"/>
    <property type="match status" value="1"/>
</dbReference>
<comment type="caution">
    <text evidence="3">The sequence shown here is derived from an EMBL/GenBank/DDBJ whole genome shotgun (WGS) entry which is preliminary data.</text>
</comment>
<keyword evidence="4" id="KW-1185">Reference proteome</keyword>
<feature type="compositionally biased region" description="Basic and acidic residues" evidence="2">
    <location>
        <begin position="118"/>
        <end position="128"/>
    </location>
</feature>
<feature type="region of interest" description="Disordered" evidence="2">
    <location>
        <begin position="628"/>
        <end position="647"/>
    </location>
</feature>
<dbReference type="GO" id="GO:0000226">
    <property type="term" value="P:microtubule cytoskeleton organization"/>
    <property type="evidence" value="ECO:0007669"/>
    <property type="project" value="TreeGrafter"/>
</dbReference>
<feature type="compositionally biased region" description="Pro residues" evidence="2">
    <location>
        <begin position="591"/>
        <end position="601"/>
    </location>
</feature>
<feature type="compositionally biased region" description="Low complexity" evidence="2">
    <location>
        <begin position="24"/>
        <end position="36"/>
    </location>
</feature>
<sequence length="709" mass="78550">MSRWFGGKPSSRSSNQPARSANDTPTPTASSHPSPSQVKVPRLDVPNASDRRLAQAIGSGDGTTSKPARNGLSMPFDDAVYSDLGEDSCLDSPLSEAVVIAIPGRPRQGKNTSAQRPGSDETKSRSSAEVRLQSLLDERSRTIRAMEKDKAALEKEVEEISAALQGQENQVGSYKEENRSLKSKLQDFQALHRTHQETQTGLETKVNALTEHLNSAQTKYRHSRGEAERLAGLLKDLKDRYEKDISEAQKRTADIVREKANLQSTFDILKAEQAARFQKGITSSGSPRSISSSEEETEEEDSSDDSDDEDHYMTSVEGLDPTLIAKPSKGAPSGSSNQVVSGRGGNVGRRGTITSGAGLGRADNTRVRGKEYRQTGAQTDFESVKRSSRAVQMDSPDLYKVERDQLQRQLDTLWTTHELHLTSQAGSDRYKMERDRLREQLDTLKANQPRSSRCKRDCERIQGQLDALRATHDAHLAVCTTKIGECEAESARLQDQLNRFQDKHETHVAQARRHAADLMRDKVELQSALERMKMDGVASSRLQPPPNTREKVRRPRSMGGDMRYHDPFIASSSAPSMNHPFNSPHYSGRLSPPPESQPVPNNPRNRHAPSPHRPTSGVGEWEQEDQIDTMHPDYGTPSPRPIPAGPVVNVYLDTTNQAAYHPAASMPSLAPQPRPQASQPSPSFWPQAHSFHLEKFVYNEGPRQRTPPP</sequence>
<dbReference type="AlphaFoldDB" id="A0A8H5AV17"/>